<reference evidence="11 12" key="1">
    <citation type="journal article" date="2015" name="Nat. Commun.">
        <title>Outbred genome sequencing and CRISPR/Cas9 gene editing in butterflies.</title>
        <authorList>
            <person name="Li X."/>
            <person name="Fan D."/>
            <person name="Zhang W."/>
            <person name="Liu G."/>
            <person name="Zhang L."/>
            <person name="Zhao L."/>
            <person name="Fang X."/>
            <person name="Chen L."/>
            <person name="Dong Y."/>
            <person name="Chen Y."/>
            <person name="Ding Y."/>
            <person name="Zhao R."/>
            <person name="Feng M."/>
            <person name="Zhu Y."/>
            <person name="Feng Y."/>
            <person name="Jiang X."/>
            <person name="Zhu D."/>
            <person name="Xiang H."/>
            <person name="Feng X."/>
            <person name="Li S."/>
            <person name="Wang J."/>
            <person name="Zhang G."/>
            <person name="Kronforst M.R."/>
            <person name="Wang W."/>
        </authorList>
    </citation>
    <scope>NUCLEOTIDE SEQUENCE [LARGE SCALE GENOMIC DNA]</scope>
    <source>
        <strain evidence="11">Ya'a_city_454_Pm</strain>
        <tissue evidence="11">Whole body</tissue>
    </source>
</reference>
<dbReference type="InterPro" id="IPR025483">
    <property type="entry name" value="Lipase_euk"/>
</dbReference>
<dbReference type="InterPro" id="IPR029058">
    <property type="entry name" value="AB_hydrolase_fold"/>
</dbReference>
<evidence type="ECO:0000313" key="11">
    <source>
        <dbReference type="EMBL" id="KPJ09858.1"/>
    </source>
</evidence>
<evidence type="ECO:0000256" key="9">
    <source>
        <dbReference type="SAM" id="SignalP"/>
    </source>
</evidence>
<accession>A0A0N0PB17</accession>
<dbReference type="OrthoDB" id="9974421at2759"/>
<dbReference type="STRING" id="76193.A0A0N0PB17"/>
<comment type="similarity">
    <text evidence="1 7">Belongs to the AB hydrolase superfamily. Lipase family.</text>
</comment>
<dbReference type="PANTHER" id="PTHR11005">
    <property type="entry name" value="LYSOSOMAL ACID LIPASE-RELATED"/>
    <property type="match status" value="1"/>
</dbReference>
<dbReference type="GO" id="GO:0016042">
    <property type="term" value="P:lipid catabolic process"/>
    <property type="evidence" value="ECO:0007669"/>
    <property type="project" value="UniProtKB-KW"/>
</dbReference>
<evidence type="ECO:0000256" key="4">
    <source>
        <dbReference type="ARBA" id="ARBA00022963"/>
    </source>
</evidence>
<feature type="active site" description="Nucleophile" evidence="8">
    <location>
        <position position="182"/>
    </location>
</feature>
<dbReference type="SUPFAM" id="SSF53474">
    <property type="entry name" value="alpha/beta-Hydrolases"/>
    <property type="match status" value="1"/>
</dbReference>
<evidence type="ECO:0000256" key="6">
    <source>
        <dbReference type="ARBA" id="ARBA00023180"/>
    </source>
</evidence>
<dbReference type="EMBL" id="KQ461072">
    <property type="protein sequence ID" value="KPJ09858.1"/>
    <property type="molecule type" value="Genomic_DNA"/>
</dbReference>
<dbReference type="PIRSF" id="PIRSF000862">
    <property type="entry name" value="Steryl_ester_lip"/>
    <property type="match status" value="1"/>
</dbReference>
<evidence type="ECO:0000259" key="10">
    <source>
        <dbReference type="Pfam" id="PF04083"/>
    </source>
</evidence>
<gene>
    <name evidence="11" type="ORF">RR48_03462</name>
</gene>
<dbReference type="Gene3D" id="3.40.50.1820">
    <property type="entry name" value="alpha/beta hydrolase"/>
    <property type="match status" value="1"/>
</dbReference>
<feature type="active site" description="Charge relay system" evidence="8">
    <location>
        <position position="356"/>
    </location>
</feature>
<dbReference type="InParanoid" id="A0A0N0PB17"/>
<dbReference type="InterPro" id="IPR006693">
    <property type="entry name" value="AB_hydrolase_lipase"/>
</dbReference>
<keyword evidence="2 9" id="KW-0732">Signal</keyword>
<dbReference type="Proteomes" id="UP000053240">
    <property type="component" value="Unassembled WGS sequence"/>
</dbReference>
<protein>
    <recommendedName>
        <fullName evidence="7">Lipase</fullName>
    </recommendedName>
</protein>
<evidence type="ECO:0000256" key="3">
    <source>
        <dbReference type="ARBA" id="ARBA00022801"/>
    </source>
</evidence>
<keyword evidence="4 7" id="KW-0442">Lipid degradation</keyword>
<sequence length="413" mass="46911">MFLKGNPCIVIFVVLFQNVFGETREEAKKELKLVLGYPLDAVSNFTEMATEHGYVSEQHSVTTEDGYILTMFRISKGKKCKKPIRKPPVLLMHGLLMSSDSFMDSGPEAGLAYLISDLCYDLWAPNIRGNYYSKRHIKLDPSKDHEFWDFSNFEFGYYDIPASINYIINYTKSDKINYIGYSQGGSTFFIMNSERPEYNSKIGVGILLEPGSRHYYTRSQLFRWLGDTYQLALPTLYQAGLYEALPLGGFVQEAASFLCKDYALADFACKFALGLIDSFHPGSIKTETVRVLFGHFPAGTSVKNMAWYGQALNVDEFQNFDYGATGNLQQYGTSQPPAFNLSLVEVPVVIIHGRHDYLTSPADVEWVTSKLPNVLEQFYVEDPMWNHFDITYSQFTGRSILGKIKEYLDEFSA</sequence>
<evidence type="ECO:0000256" key="7">
    <source>
        <dbReference type="PIRNR" id="PIRNR000862"/>
    </source>
</evidence>
<evidence type="ECO:0000256" key="8">
    <source>
        <dbReference type="PIRSR" id="PIRSR000862-1"/>
    </source>
</evidence>
<keyword evidence="5" id="KW-0443">Lipid metabolism</keyword>
<keyword evidence="12" id="KW-1185">Reference proteome</keyword>
<dbReference type="FunFam" id="3.40.50.1820:FF:000057">
    <property type="entry name" value="Lipase"/>
    <property type="match status" value="1"/>
</dbReference>
<evidence type="ECO:0000256" key="2">
    <source>
        <dbReference type="ARBA" id="ARBA00022729"/>
    </source>
</evidence>
<dbReference type="Pfam" id="PF04083">
    <property type="entry name" value="Abhydro_lipase"/>
    <property type="match status" value="1"/>
</dbReference>
<dbReference type="GO" id="GO:0016788">
    <property type="term" value="F:hydrolase activity, acting on ester bonds"/>
    <property type="evidence" value="ECO:0007669"/>
    <property type="project" value="InterPro"/>
</dbReference>
<name>A0A0N0PB17_PAPMA</name>
<keyword evidence="3 7" id="KW-0378">Hydrolase</keyword>
<evidence type="ECO:0000256" key="1">
    <source>
        <dbReference type="ARBA" id="ARBA00010701"/>
    </source>
</evidence>
<feature type="chain" id="PRO_5005857190" description="Lipase" evidence="9">
    <location>
        <begin position="22"/>
        <end position="413"/>
    </location>
</feature>
<evidence type="ECO:0000313" key="12">
    <source>
        <dbReference type="Proteomes" id="UP000053240"/>
    </source>
</evidence>
<feature type="signal peptide" evidence="9">
    <location>
        <begin position="1"/>
        <end position="21"/>
    </location>
</feature>
<feature type="domain" description="Partial AB-hydrolase lipase" evidence="10">
    <location>
        <begin position="46"/>
        <end position="103"/>
    </location>
</feature>
<evidence type="ECO:0000256" key="5">
    <source>
        <dbReference type="ARBA" id="ARBA00023098"/>
    </source>
</evidence>
<feature type="active site" description="Charge relay system" evidence="8">
    <location>
        <position position="387"/>
    </location>
</feature>
<organism evidence="11 12">
    <name type="scientific">Papilio machaon</name>
    <name type="common">Old World swallowtail butterfly</name>
    <dbReference type="NCBI Taxonomy" id="76193"/>
    <lineage>
        <taxon>Eukaryota</taxon>
        <taxon>Metazoa</taxon>
        <taxon>Ecdysozoa</taxon>
        <taxon>Arthropoda</taxon>
        <taxon>Hexapoda</taxon>
        <taxon>Insecta</taxon>
        <taxon>Pterygota</taxon>
        <taxon>Neoptera</taxon>
        <taxon>Endopterygota</taxon>
        <taxon>Lepidoptera</taxon>
        <taxon>Glossata</taxon>
        <taxon>Ditrysia</taxon>
        <taxon>Papilionoidea</taxon>
        <taxon>Papilionidae</taxon>
        <taxon>Papilioninae</taxon>
        <taxon>Papilio</taxon>
    </lineage>
</organism>
<proteinExistence type="inferred from homology"/>
<keyword evidence="6" id="KW-0325">Glycoprotein</keyword>
<dbReference type="AlphaFoldDB" id="A0A0N0PB17"/>
<dbReference type="KEGG" id="pmac:106716451"/>